<proteinExistence type="predicted"/>
<reference evidence="1" key="1">
    <citation type="journal article" date="2019" name="bioRxiv">
        <title>The Genome of the Zebra Mussel, Dreissena polymorpha: A Resource for Invasive Species Research.</title>
        <authorList>
            <person name="McCartney M.A."/>
            <person name="Auch B."/>
            <person name="Kono T."/>
            <person name="Mallez S."/>
            <person name="Zhang Y."/>
            <person name="Obille A."/>
            <person name="Becker A."/>
            <person name="Abrahante J.E."/>
            <person name="Garbe J."/>
            <person name="Badalamenti J.P."/>
            <person name="Herman A."/>
            <person name="Mangelson H."/>
            <person name="Liachko I."/>
            <person name="Sullivan S."/>
            <person name="Sone E.D."/>
            <person name="Koren S."/>
            <person name="Silverstein K.A.T."/>
            <person name="Beckman K.B."/>
            <person name="Gohl D.M."/>
        </authorList>
    </citation>
    <scope>NUCLEOTIDE SEQUENCE</scope>
    <source>
        <strain evidence="1">Duluth1</strain>
        <tissue evidence="1">Whole animal</tissue>
    </source>
</reference>
<dbReference type="EMBL" id="JAIWYP010000014">
    <property type="protein sequence ID" value="KAH3710323.1"/>
    <property type="molecule type" value="Genomic_DNA"/>
</dbReference>
<protein>
    <submittedName>
        <fullName evidence="1">Uncharacterized protein</fullName>
    </submittedName>
</protein>
<comment type="caution">
    <text evidence="1">The sequence shown here is derived from an EMBL/GenBank/DDBJ whole genome shotgun (WGS) entry which is preliminary data.</text>
</comment>
<keyword evidence="2" id="KW-1185">Reference proteome</keyword>
<gene>
    <name evidence="1" type="ORF">DPMN_069798</name>
</gene>
<evidence type="ECO:0000313" key="1">
    <source>
        <dbReference type="EMBL" id="KAH3710323.1"/>
    </source>
</evidence>
<evidence type="ECO:0000313" key="2">
    <source>
        <dbReference type="Proteomes" id="UP000828390"/>
    </source>
</evidence>
<sequence>MHQVMMPRQPSGWLHSTGSQATSVWQFGQKIRGTTKPQWRRYWKTGPALSHLKSMETLRLLR</sequence>
<reference evidence="1" key="2">
    <citation type="submission" date="2020-11" db="EMBL/GenBank/DDBJ databases">
        <authorList>
            <person name="McCartney M.A."/>
            <person name="Auch B."/>
            <person name="Kono T."/>
            <person name="Mallez S."/>
            <person name="Becker A."/>
            <person name="Gohl D.M."/>
            <person name="Silverstein K.A.T."/>
            <person name="Koren S."/>
            <person name="Bechman K.B."/>
            <person name="Herman A."/>
            <person name="Abrahante J.E."/>
            <person name="Garbe J."/>
        </authorList>
    </citation>
    <scope>NUCLEOTIDE SEQUENCE</scope>
    <source>
        <strain evidence="1">Duluth1</strain>
        <tissue evidence="1">Whole animal</tissue>
    </source>
</reference>
<accession>A0A9D3Z071</accession>
<name>A0A9D3Z071_DREPO</name>
<dbReference type="AlphaFoldDB" id="A0A9D3Z071"/>
<dbReference type="Proteomes" id="UP000828390">
    <property type="component" value="Unassembled WGS sequence"/>
</dbReference>
<organism evidence="1 2">
    <name type="scientific">Dreissena polymorpha</name>
    <name type="common">Zebra mussel</name>
    <name type="synonym">Mytilus polymorpha</name>
    <dbReference type="NCBI Taxonomy" id="45954"/>
    <lineage>
        <taxon>Eukaryota</taxon>
        <taxon>Metazoa</taxon>
        <taxon>Spiralia</taxon>
        <taxon>Lophotrochozoa</taxon>
        <taxon>Mollusca</taxon>
        <taxon>Bivalvia</taxon>
        <taxon>Autobranchia</taxon>
        <taxon>Heteroconchia</taxon>
        <taxon>Euheterodonta</taxon>
        <taxon>Imparidentia</taxon>
        <taxon>Neoheterodontei</taxon>
        <taxon>Myida</taxon>
        <taxon>Dreissenoidea</taxon>
        <taxon>Dreissenidae</taxon>
        <taxon>Dreissena</taxon>
    </lineage>
</organism>